<reference evidence="1 2" key="1">
    <citation type="journal article" date="2023" name="G3 (Bethesda)">
        <title>A high-quality reference genome for the fission yeast Schizosaccharomyces osmophilus.</title>
        <authorList>
            <person name="Jia G.S."/>
            <person name="Zhang W.C."/>
            <person name="Liang Y."/>
            <person name="Liu X.H."/>
            <person name="Rhind N."/>
            <person name="Pidoux A."/>
            <person name="Brysch-Herzberg M."/>
            <person name="Du L.L."/>
        </authorList>
    </citation>
    <scope>NUCLEOTIDE SEQUENCE [LARGE SCALE GENOMIC DNA]</scope>
    <source>
        <strain evidence="1 2">CBS 15793</strain>
    </source>
</reference>
<gene>
    <name evidence="1" type="ORF">SOMG_02213</name>
</gene>
<dbReference type="GeneID" id="80875694"/>
<dbReference type="AlphaFoldDB" id="A0AAF0AS48"/>
<evidence type="ECO:0000313" key="2">
    <source>
        <dbReference type="Proteomes" id="UP001212411"/>
    </source>
</evidence>
<dbReference type="EMBL" id="CP115611">
    <property type="protein sequence ID" value="WBW70816.1"/>
    <property type="molecule type" value="Genomic_DNA"/>
</dbReference>
<accession>A0AAF0AS48</accession>
<keyword evidence="2" id="KW-1185">Reference proteome</keyword>
<proteinExistence type="predicted"/>
<dbReference type="KEGG" id="som:SOMG_02213"/>
<sequence length="72" mass="8085">MFSCDQRPLYIALGSSTVRIFHMTMTDLNGSRWNNYVAKPASLDFSQVTITRQSLHTYADAGDSRVAKEGKQ</sequence>
<organism evidence="1 2">
    <name type="scientific">Schizosaccharomyces osmophilus</name>
    <dbReference type="NCBI Taxonomy" id="2545709"/>
    <lineage>
        <taxon>Eukaryota</taxon>
        <taxon>Fungi</taxon>
        <taxon>Dikarya</taxon>
        <taxon>Ascomycota</taxon>
        <taxon>Taphrinomycotina</taxon>
        <taxon>Schizosaccharomycetes</taxon>
        <taxon>Schizosaccharomycetales</taxon>
        <taxon>Schizosaccharomycetaceae</taxon>
        <taxon>Schizosaccharomyces</taxon>
    </lineage>
</organism>
<evidence type="ECO:0000313" key="1">
    <source>
        <dbReference type="EMBL" id="WBW70816.1"/>
    </source>
</evidence>
<dbReference type="Proteomes" id="UP001212411">
    <property type="component" value="Chromosome 1"/>
</dbReference>
<name>A0AAF0AS48_9SCHI</name>
<protein>
    <submittedName>
        <fullName evidence="1">Uncharacterized protein</fullName>
    </submittedName>
</protein>
<dbReference type="RefSeq" id="XP_056035059.1">
    <property type="nucleotide sequence ID" value="XM_056181005.1"/>
</dbReference>